<name>A0A1V1P9K9_9BACT</name>
<dbReference type="PANTHER" id="PTHR33055">
    <property type="entry name" value="TRANSPOSASE FOR INSERTION SEQUENCE ELEMENT IS1111A"/>
    <property type="match status" value="1"/>
</dbReference>
<evidence type="ECO:0000313" key="3">
    <source>
        <dbReference type="Proteomes" id="UP000189670"/>
    </source>
</evidence>
<sequence>MLISEAGLDVVKRFESASALQAFAGFDPSKTYSADKVRSKKSKKGNKYIHTTTIQIAQAILQHGKNENKLAKWGRLYKLRMGGAHNQAIAAIGKRIINISYHKMDIYPGGHKKRVCEIIHKPLIL</sequence>
<dbReference type="AlphaFoldDB" id="A0A1V1P9K9"/>
<dbReference type="GO" id="GO:0004803">
    <property type="term" value="F:transposase activity"/>
    <property type="evidence" value="ECO:0007669"/>
    <property type="project" value="InterPro"/>
</dbReference>
<organism evidence="2 3">
    <name type="scientific">Candidatus Magnetoglobus multicellularis str. Araruama</name>
    <dbReference type="NCBI Taxonomy" id="890399"/>
    <lineage>
        <taxon>Bacteria</taxon>
        <taxon>Pseudomonadati</taxon>
        <taxon>Thermodesulfobacteriota</taxon>
        <taxon>Desulfobacteria</taxon>
        <taxon>Desulfobacterales</taxon>
        <taxon>Desulfobacteraceae</taxon>
        <taxon>Candidatus Magnetoglobus</taxon>
    </lineage>
</organism>
<evidence type="ECO:0000259" key="1">
    <source>
        <dbReference type="Pfam" id="PF02371"/>
    </source>
</evidence>
<gene>
    <name evidence="2" type="ORF">OMM_08093</name>
</gene>
<comment type="caution">
    <text evidence="2">The sequence shown here is derived from an EMBL/GenBank/DDBJ whole genome shotgun (WGS) entry which is preliminary data.</text>
</comment>
<dbReference type="GO" id="GO:0003677">
    <property type="term" value="F:DNA binding"/>
    <property type="evidence" value="ECO:0007669"/>
    <property type="project" value="InterPro"/>
</dbReference>
<dbReference type="InterPro" id="IPR047650">
    <property type="entry name" value="Transpos_IS110"/>
</dbReference>
<accession>A0A1V1P9K9</accession>
<reference evidence="3" key="1">
    <citation type="submission" date="2012-11" db="EMBL/GenBank/DDBJ databases">
        <authorList>
            <person name="Lucero-Rivera Y.E."/>
            <person name="Tovar-Ramirez D."/>
        </authorList>
    </citation>
    <scope>NUCLEOTIDE SEQUENCE [LARGE SCALE GENOMIC DNA]</scope>
    <source>
        <strain evidence="3">Araruama</strain>
    </source>
</reference>
<feature type="domain" description="Transposase IS116/IS110/IS902 C-terminal" evidence="1">
    <location>
        <begin position="9"/>
        <end position="65"/>
    </location>
</feature>
<dbReference type="Proteomes" id="UP000189670">
    <property type="component" value="Unassembled WGS sequence"/>
</dbReference>
<protein>
    <submittedName>
        <fullName evidence="2">Transposase</fullName>
    </submittedName>
</protein>
<dbReference type="GO" id="GO:0006313">
    <property type="term" value="P:DNA transposition"/>
    <property type="evidence" value="ECO:0007669"/>
    <property type="project" value="InterPro"/>
</dbReference>
<dbReference type="Pfam" id="PF02371">
    <property type="entry name" value="Transposase_20"/>
    <property type="match status" value="1"/>
</dbReference>
<dbReference type="InterPro" id="IPR003346">
    <property type="entry name" value="Transposase_20"/>
</dbReference>
<proteinExistence type="predicted"/>
<dbReference type="EMBL" id="ATBP01000263">
    <property type="protein sequence ID" value="ETR71478.1"/>
    <property type="molecule type" value="Genomic_DNA"/>
</dbReference>
<evidence type="ECO:0000313" key="2">
    <source>
        <dbReference type="EMBL" id="ETR71478.1"/>
    </source>
</evidence>